<proteinExistence type="predicted"/>
<dbReference type="RefSeq" id="WP_219000286.1">
    <property type="nucleotide sequence ID" value="NZ_CP079194.1"/>
</dbReference>
<dbReference type="KEGG" id="gce:KYE46_08955"/>
<evidence type="ECO:0000313" key="4">
    <source>
        <dbReference type="Proteomes" id="UP000825009"/>
    </source>
</evidence>
<dbReference type="GO" id="GO:0046872">
    <property type="term" value="F:metal ion binding"/>
    <property type="evidence" value="ECO:0007669"/>
    <property type="project" value="UniProtKB-KW"/>
</dbReference>
<accession>A0A8F6TTV9</accession>
<dbReference type="AlphaFoldDB" id="A0A8F6TTV9"/>
<organism evidence="3 4">
    <name type="scientific">Gymnodinialimonas ceratoperidinii</name>
    <dbReference type="NCBI Taxonomy" id="2856823"/>
    <lineage>
        <taxon>Bacteria</taxon>
        <taxon>Pseudomonadati</taxon>
        <taxon>Pseudomonadota</taxon>
        <taxon>Alphaproteobacteria</taxon>
        <taxon>Rhodobacterales</taxon>
        <taxon>Paracoccaceae</taxon>
        <taxon>Gymnodinialimonas</taxon>
    </lineage>
</organism>
<name>A0A8F6TTV9_9RHOB</name>
<dbReference type="Proteomes" id="UP000825009">
    <property type="component" value="Chromosome"/>
</dbReference>
<feature type="domain" description="HpcH/HpaI aldolase/citrate lyase" evidence="2">
    <location>
        <begin position="18"/>
        <end position="232"/>
    </location>
</feature>
<dbReference type="EMBL" id="CP079194">
    <property type="protein sequence ID" value="QXT38089.1"/>
    <property type="molecule type" value="Genomic_DNA"/>
</dbReference>
<dbReference type="InterPro" id="IPR005000">
    <property type="entry name" value="Aldolase/citrate-lyase_domain"/>
</dbReference>
<evidence type="ECO:0000259" key="2">
    <source>
        <dbReference type="Pfam" id="PF03328"/>
    </source>
</evidence>
<dbReference type="GO" id="GO:0016832">
    <property type="term" value="F:aldehyde-lyase activity"/>
    <property type="evidence" value="ECO:0007669"/>
    <property type="project" value="TreeGrafter"/>
</dbReference>
<reference evidence="3 4" key="1">
    <citation type="submission" date="2021-07" db="EMBL/GenBank/DDBJ databases">
        <title>A novel Jannaschia species isolated from marine dinoflagellate Ceratoperidinium margalefii.</title>
        <authorList>
            <person name="Jiang Y."/>
            <person name="Li Z."/>
        </authorList>
    </citation>
    <scope>NUCLEOTIDE SEQUENCE [LARGE SCALE GENOMIC DNA]</scope>
    <source>
        <strain evidence="3 4">J12C1-MA-4</strain>
    </source>
</reference>
<dbReference type="GO" id="GO:0005737">
    <property type="term" value="C:cytoplasm"/>
    <property type="evidence" value="ECO:0007669"/>
    <property type="project" value="TreeGrafter"/>
</dbReference>
<dbReference type="PANTHER" id="PTHR30502">
    <property type="entry name" value="2-KETO-3-DEOXY-L-RHAMNONATE ALDOLASE"/>
    <property type="match status" value="1"/>
</dbReference>
<gene>
    <name evidence="3" type="ORF">KYE46_08955</name>
</gene>
<keyword evidence="1" id="KW-0479">Metal-binding</keyword>
<evidence type="ECO:0000313" key="3">
    <source>
        <dbReference type="EMBL" id="QXT38089.1"/>
    </source>
</evidence>
<keyword evidence="4" id="KW-1185">Reference proteome</keyword>
<dbReference type="Pfam" id="PF03328">
    <property type="entry name" value="HpcH_HpaI"/>
    <property type="match status" value="1"/>
</dbReference>
<dbReference type="PANTHER" id="PTHR30502:SF0">
    <property type="entry name" value="PHOSPHOENOLPYRUVATE CARBOXYLASE FAMILY PROTEIN"/>
    <property type="match status" value="1"/>
</dbReference>
<protein>
    <submittedName>
        <fullName evidence="3">Aldolase</fullName>
    </submittedName>
</protein>
<evidence type="ECO:0000256" key="1">
    <source>
        <dbReference type="ARBA" id="ARBA00022723"/>
    </source>
</evidence>
<sequence length="254" mass="26715">MSIAAFRATVASNRPLAGTFMKTPSVDILEILILAGLDFVCIDLEHAPFDRQTLNACLAVARAADFPVLIRVPSGSAENIGAALDIGAVGVVVPHVTSAEVAEKVAKAARYGHGGRGYAGSSRWAGYATRTMPQILEQSRDETIVVAQIEDPEAVEACDAIAATPGIDALFLGPADLTVAYGQTDQDCDELHDAMARVGQAANANGKAYMTFVANADRAKTLRKYGFGAVFIASEHAWILSGARAQIAGIREIE</sequence>
<dbReference type="InterPro" id="IPR050251">
    <property type="entry name" value="HpcH-HpaI_aldolase"/>
</dbReference>